<dbReference type="RefSeq" id="WP_109760556.1">
    <property type="nucleotide sequence ID" value="NZ_CP034588.1"/>
</dbReference>
<dbReference type="InterPro" id="IPR016164">
    <property type="entry name" value="FAD-linked_Oxase-like_C"/>
</dbReference>
<dbReference type="Pfam" id="PF01565">
    <property type="entry name" value="FAD_binding_4"/>
    <property type="match status" value="1"/>
</dbReference>
<dbReference type="OrthoDB" id="143770at2"/>
<dbReference type="GO" id="GO:0016899">
    <property type="term" value="F:oxidoreductase activity, acting on the CH-OH group of donors, oxygen as acceptor"/>
    <property type="evidence" value="ECO:0007669"/>
    <property type="project" value="InterPro"/>
</dbReference>
<keyword evidence="2" id="KW-0274">FAD</keyword>
<dbReference type="Proteomes" id="UP000245390">
    <property type="component" value="Unassembled WGS sequence"/>
</dbReference>
<evidence type="ECO:0000256" key="1">
    <source>
        <dbReference type="ARBA" id="ARBA00022630"/>
    </source>
</evidence>
<dbReference type="InterPro" id="IPR016169">
    <property type="entry name" value="FAD-bd_PCMH_sub2"/>
</dbReference>
<dbReference type="Gene3D" id="1.10.45.10">
    <property type="entry name" value="Vanillyl-alcohol Oxidase, Chain A, domain 4"/>
    <property type="match status" value="1"/>
</dbReference>
<dbReference type="InterPro" id="IPR016171">
    <property type="entry name" value="Vanillyl_alc_oxidase_C-sub2"/>
</dbReference>
<comment type="caution">
    <text evidence="4">The sequence shown here is derived from an EMBL/GenBank/DDBJ whole genome shotgun (WGS) entry which is preliminary data.</text>
</comment>
<dbReference type="EMBL" id="QGGV01000010">
    <property type="protein sequence ID" value="PWK54763.1"/>
    <property type="molecule type" value="Genomic_DNA"/>
</dbReference>
<dbReference type="InterPro" id="IPR006094">
    <property type="entry name" value="Oxid_FAD_bind_N"/>
</dbReference>
<evidence type="ECO:0000313" key="4">
    <source>
        <dbReference type="EMBL" id="PWK54763.1"/>
    </source>
</evidence>
<keyword evidence="1" id="KW-0285">Flavoprotein</keyword>
<gene>
    <name evidence="4" type="ORF">C8D95_11055</name>
</gene>
<accession>A0A316G2A7</accession>
<organism evidence="4 5">
    <name type="scientific">Silicimonas algicola</name>
    <dbReference type="NCBI Taxonomy" id="1826607"/>
    <lineage>
        <taxon>Bacteria</taxon>
        <taxon>Pseudomonadati</taxon>
        <taxon>Pseudomonadota</taxon>
        <taxon>Alphaproteobacteria</taxon>
        <taxon>Rhodobacterales</taxon>
        <taxon>Paracoccaceae</taxon>
    </lineage>
</organism>
<dbReference type="PROSITE" id="PS51387">
    <property type="entry name" value="FAD_PCMH"/>
    <property type="match status" value="1"/>
</dbReference>
<keyword evidence="5" id="KW-1185">Reference proteome</keyword>
<name>A0A316G2A7_9RHOB</name>
<dbReference type="SUPFAM" id="SSF56176">
    <property type="entry name" value="FAD-binding/transporter-associated domain-like"/>
    <property type="match status" value="1"/>
</dbReference>
<protein>
    <submittedName>
        <fullName evidence="4">FAD/FMN-containing dehydrogenase</fullName>
    </submittedName>
</protein>
<feature type="domain" description="FAD-binding PCMH-type" evidence="3">
    <location>
        <begin position="62"/>
        <end position="235"/>
    </location>
</feature>
<dbReference type="PANTHER" id="PTHR43762:SF1">
    <property type="entry name" value="D-ARABINONO-1,4-LACTONE OXIDASE"/>
    <property type="match status" value="1"/>
</dbReference>
<proteinExistence type="predicted"/>
<dbReference type="InterPro" id="IPR036318">
    <property type="entry name" value="FAD-bd_PCMH-like_sf"/>
</dbReference>
<dbReference type="KEGG" id="salo:EF888_01115"/>
<evidence type="ECO:0000259" key="3">
    <source>
        <dbReference type="PROSITE" id="PS51387"/>
    </source>
</evidence>
<evidence type="ECO:0000313" key="5">
    <source>
        <dbReference type="Proteomes" id="UP000245390"/>
    </source>
</evidence>
<evidence type="ECO:0000256" key="2">
    <source>
        <dbReference type="ARBA" id="ARBA00022827"/>
    </source>
</evidence>
<dbReference type="GO" id="GO:0071949">
    <property type="term" value="F:FAD binding"/>
    <property type="evidence" value="ECO:0007669"/>
    <property type="project" value="InterPro"/>
</dbReference>
<reference evidence="4 5" key="1">
    <citation type="submission" date="2018-05" db="EMBL/GenBank/DDBJ databases">
        <title>Genomic Encyclopedia of Type Strains, Phase IV (KMG-IV): sequencing the most valuable type-strain genomes for metagenomic binning, comparative biology and taxonomic classification.</title>
        <authorList>
            <person name="Goeker M."/>
        </authorList>
    </citation>
    <scope>NUCLEOTIDE SEQUENCE [LARGE SCALE GENOMIC DNA]</scope>
    <source>
        <strain evidence="4 5">DSM 103371</strain>
    </source>
</reference>
<dbReference type="InterPro" id="IPR010031">
    <property type="entry name" value="FAD_lactone_oxidase-like"/>
</dbReference>
<dbReference type="Gene3D" id="3.30.465.10">
    <property type="match status" value="1"/>
</dbReference>
<dbReference type="AlphaFoldDB" id="A0A316G2A7"/>
<dbReference type="PANTHER" id="PTHR43762">
    <property type="entry name" value="L-GULONOLACTONE OXIDASE"/>
    <property type="match status" value="1"/>
</dbReference>
<dbReference type="InterPro" id="IPR016166">
    <property type="entry name" value="FAD-bd_PCMH"/>
</dbReference>
<dbReference type="SUPFAM" id="SSF55103">
    <property type="entry name" value="FAD-linked oxidases, C-terminal domain"/>
    <property type="match status" value="1"/>
</dbReference>
<sequence length="502" mass="55913">MSYPGVRGQLTRRTILFGTGAAAGAWVGGRYSSNVPSVAGTSLLGPTGAQGTLNDASLLNETPVFRHTILRDNPGDQLLAHLRREMDEARSEGRPFNVAAARHSMGGHTIPPEGHAVTFDNGLVEPDQRNGVYRVHPGARWSQVIAQLDTVGMSPKVMQSNNDFGVAATFCVNAHGWPVSHGPMGSTVRTIYMLRPDGELLRVSRDEFADLFGMTMGGYGLTGAIVDMEVEMVPNRRLVPTFQEMPSRDFAAYFVGAIEAGDVSMAYGRLNVDRATFFEDALMITFRDAEDQTELPPASGSGFVSRAAARVFRAQVYNETVKNIRWGIETRLGPLVAGGAVTRNSLLNEPVITLDDRDDQRTDILHEYFIPPDRFADFIDACQDVIPSSYQEMMNITLRYVQADRESVLSYAPGPRVACVMLFSQEMTERAEIDHRRMTRDLIERVLDLGGTYYLPYRPHATPDQFARAYPRAQEFVERKRELDPNLVFRNMFWDNYLEALA</sequence>